<gene>
    <name evidence="2" type="ORF">KC01_LOCUS41030</name>
</gene>
<feature type="region of interest" description="Disordered" evidence="1">
    <location>
        <begin position="1"/>
        <end position="83"/>
    </location>
</feature>
<name>A0AAV2MNZ5_KNICA</name>
<accession>A0AAV2MNZ5</accession>
<dbReference type="AlphaFoldDB" id="A0AAV2MNZ5"/>
<evidence type="ECO:0000313" key="3">
    <source>
        <dbReference type="Proteomes" id="UP001497482"/>
    </source>
</evidence>
<feature type="region of interest" description="Disordered" evidence="1">
    <location>
        <begin position="209"/>
        <end position="240"/>
    </location>
</feature>
<evidence type="ECO:0000313" key="2">
    <source>
        <dbReference type="EMBL" id="CAL1615017.1"/>
    </source>
</evidence>
<reference evidence="2 3" key="1">
    <citation type="submission" date="2024-04" db="EMBL/GenBank/DDBJ databases">
        <authorList>
            <person name="Waldvogel A.-M."/>
            <person name="Schoenle A."/>
        </authorList>
    </citation>
    <scope>NUCLEOTIDE SEQUENCE [LARGE SCALE GENOMIC DNA]</scope>
</reference>
<protein>
    <submittedName>
        <fullName evidence="2">Uncharacterized protein</fullName>
    </submittedName>
</protein>
<organism evidence="2 3">
    <name type="scientific">Knipowitschia caucasica</name>
    <name type="common">Caucasian dwarf goby</name>
    <name type="synonym">Pomatoschistus caucasicus</name>
    <dbReference type="NCBI Taxonomy" id="637954"/>
    <lineage>
        <taxon>Eukaryota</taxon>
        <taxon>Metazoa</taxon>
        <taxon>Chordata</taxon>
        <taxon>Craniata</taxon>
        <taxon>Vertebrata</taxon>
        <taxon>Euteleostomi</taxon>
        <taxon>Actinopterygii</taxon>
        <taxon>Neopterygii</taxon>
        <taxon>Teleostei</taxon>
        <taxon>Neoteleostei</taxon>
        <taxon>Acanthomorphata</taxon>
        <taxon>Gobiaria</taxon>
        <taxon>Gobiiformes</taxon>
        <taxon>Gobioidei</taxon>
        <taxon>Gobiidae</taxon>
        <taxon>Gobiinae</taxon>
        <taxon>Knipowitschia</taxon>
    </lineage>
</organism>
<feature type="compositionally biased region" description="Basic residues" evidence="1">
    <location>
        <begin position="21"/>
        <end position="34"/>
    </location>
</feature>
<keyword evidence="3" id="KW-1185">Reference proteome</keyword>
<dbReference type="Proteomes" id="UP001497482">
    <property type="component" value="Chromosome 9"/>
</dbReference>
<proteinExistence type="predicted"/>
<feature type="compositionally biased region" description="Basic and acidic residues" evidence="1">
    <location>
        <begin position="10"/>
        <end position="20"/>
    </location>
</feature>
<evidence type="ECO:0000256" key="1">
    <source>
        <dbReference type="SAM" id="MobiDB-lite"/>
    </source>
</evidence>
<sequence>MAKRSGSYKKYLEDGTERIPKRTRNRWKLAKRRKEAVPNEENNEDDDSLQNVVIHDKNFTENEDEENSSTGSQEIKEYPSESEMDMFDVDSIEDENVETEDLDFNAKENAPQCAMVNEDGEDDGNKPLYPGAPVSKGETLLMLMSFLLRHNLTAPTPPGRIGLETTDAKLEAQTVALFTFPAVDASSRRLTPVQSRLSRFGSRISRRAEWRHPGVEPGDATGTSHKELPAITPLSRNKLR</sequence>
<dbReference type="EMBL" id="OZ035831">
    <property type="protein sequence ID" value="CAL1615017.1"/>
    <property type="molecule type" value="Genomic_DNA"/>
</dbReference>